<dbReference type="AlphaFoldDB" id="A0A162TV58"/>
<comment type="caution">
    <text evidence="2">The sequence shown here is derived from an EMBL/GenBank/DDBJ whole genome shotgun (WGS) entry which is preliminary data.</text>
</comment>
<dbReference type="STRING" id="1121326.CLMAG_01080"/>
<feature type="transmembrane region" description="Helical" evidence="1">
    <location>
        <begin position="42"/>
        <end position="65"/>
    </location>
</feature>
<sequence length="104" mass="11787">MKNFLVSALVDIVLIFMSYFLFRKIISGPTRHRLYEKFFGSFAKFVIYTFIATITITGLTAFVLYKTWFIAYINIIAPALVSVLVGFVMSTVPTRGVGDNKSKE</sequence>
<evidence type="ECO:0000256" key="1">
    <source>
        <dbReference type="SAM" id="Phobius"/>
    </source>
</evidence>
<keyword evidence="1" id="KW-0812">Transmembrane</keyword>
<keyword evidence="3" id="KW-1185">Reference proteome</keyword>
<accession>A0A162TV58</accession>
<dbReference type="Proteomes" id="UP000076603">
    <property type="component" value="Unassembled WGS sequence"/>
</dbReference>
<proteinExistence type="predicted"/>
<keyword evidence="1" id="KW-1133">Transmembrane helix</keyword>
<feature type="transmembrane region" description="Helical" evidence="1">
    <location>
        <begin position="71"/>
        <end position="92"/>
    </location>
</feature>
<dbReference type="OrthoDB" id="1934572at2"/>
<feature type="transmembrane region" description="Helical" evidence="1">
    <location>
        <begin position="6"/>
        <end position="22"/>
    </location>
</feature>
<gene>
    <name evidence="2" type="ORF">CLMAG_01080</name>
</gene>
<keyword evidence="1" id="KW-0472">Membrane</keyword>
<dbReference type="RefSeq" id="WP_066616463.1">
    <property type="nucleotide sequence ID" value="NZ_FQXL01000034.1"/>
</dbReference>
<organism evidence="2 3">
    <name type="scientific">Clostridium magnum DSM 2767</name>
    <dbReference type="NCBI Taxonomy" id="1121326"/>
    <lineage>
        <taxon>Bacteria</taxon>
        <taxon>Bacillati</taxon>
        <taxon>Bacillota</taxon>
        <taxon>Clostridia</taxon>
        <taxon>Eubacteriales</taxon>
        <taxon>Clostridiaceae</taxon>
        <taxon>Clostridium</taxon>
    </lineage>
</organism>
<dbReference type="EMBL" id="LWAE01000001">
    <property type="protein sequence ID" value="KZL93104.1"/>
    <property type="molecule type" value="Genomic_DNA"/>
</dbReference>
<evidence type="ECO:0000313" key="2">
    <source>
        <dbReference type="EMBL" id="KZL93104.1"/>
    </source>
</evidence>
<reference evidence="2 3" key="1">
    <citation type="submission" date="2016-04" db="EMBL/GenBank/DDBJ databases">
        <title>Genome sequence of Clostridium magnum DSM 2767.</title>
        <authorList>
            <person name="Poehlein A."/>
            <person name="Uhlig R."/>
            <person name="Fischer R."/>
            <person name="Bahl H."/>
            <person name="Daniel R."/>
        </authorList>
    </citation>
    <scope>NUCLEOTIDE SEQUENCE [LARGE SCALE GENOMIC DNA]</scope>
    <source>
        <strain evidence="2 3">DSM 2767</strain>
    </source>
</reference>
<protein>
    <submittedName>
        <fullName evidence="2">Uncharacterized protein</fullName>
    </submittedName>
</protein>
<name>A0A162TV58_9CLOT</name>
<evidence type="ECO:0000313" key="3">
    <source>
        <dbReference type="Proteomes" id="UP000076603"/>
    </source>
</evidence>
<dbReference type="PATRIC" id="fig|1121326.3.peg.95"/>